<name>A0A5J4Q2N5_9ZZZZ</name>
<dbReference type="SUPFAM" id="SSF49464">
    <property type="entry name" value="Carboxypeptidase regulatory domain-like"/>
    <property type="match status" value="1"/>
</dbReference>
<sequence>MKLTKQTVKRQKRRYVLFIFLAIWGMQTMLAQSFTINTQSIVSETASQKGEPRRITGTITGSNGESIIGANIFEKGLNNGVITDI</sequence>
<gene>
    <name evidence="1" type="ORF">EZS27_033682</name>
</gene>
<evidence type="ECO:0000313" key="1">
    <source>
        <dbReference type="EMBL" id="KAA6315937.1"/>
    </source>
</evidence>
<dbReference type="AlphaFoldDB" id="A0A5J4Q2N5"/>
<evidence type="ECO:0008006" key="2">
    <source>
        <dbReference type="Google" id="ProtNLM"/>
    </source>
</evidence>
<reference evidence="1" key="1">
    <citation type="submission" date="2019-03" db="EMBL/GenBank/DDBJ databases">
        <title>Single cell metagenomics reveals metabolic interactions within the superorganism composed of flagellate Streblomastix strix and complex community of Bacteroidetes bacteria on its surface.</title>
        <authorList>
            <person name="Treitli S.C."/>
            <person name="Kolisko M."/>
            <person name="Husnik F."/>
            <person name="Keeling P."/>
            <person name="Hampl V."/>
        </authorList>
    </citation>
    <scope>NUCLEOTIDE SEQUENCE</scope>
    <source>
        <strain evidence="1">STM</strain>
    </source>
</reference>
<organism evidence="1">
    <name type="scientific">termite gut metagenome</name>
    <dbReference type="NCBI Taxonomy" id="433724"/>
    <lineage>
        <taxon>unclassified sequences</taxon>
        <taxon>metagenomes</taxon>
        <taxon>organismal metagenomes</taxon>
    </lineage>
</organism>
<accession>A0A5J4Q2N5</accession>
<comment type="caution">
    <text evidence="1">The sequence shown here is derived from an EMBL/GenBank/DDBJ whole genome shotgun (WGS) entry which is preliminary data.</text>
</comment>
<dbReference type="EMBL" id="SNRY01005065">
    <property type="protein sequence ID" value="KAA6315937.1"/>
    <property type="molecule type" value="Genomic_DNA"/>
</dbReference>
<dbReference type="InterPro" id="IPR008969">
    <property type="entry name" value="CarboxyPept-like_regulatory"/>
</dbReference>
<proteinExistence type="predicted"/>
<protein>
    <recommendedName>
        <fullName evidence="2">TonB-dependent receptor SusC</fullName>
    </recommendedName>
</protein>